<feature type="domain" description="YknX-like C-terminal permuted SH3-like" evidence="6">
    <location>
        <begin position="280"/>
        <end position="347"/>
    </location>
</feature>
<protein>
    <submittedName>
        <fullName evidence="7">Uncharacterized protein</fullName>
    </submittedName>
</protein>
<dbReference type="KEGG" id="hhc:M911_06065"/>
<evidence type="ECO:0000259" key="5">
    <source>
        <dbReference type="Pfam" id="PF25973"/>
    </source>
</evidence>
<dbReference type="Gene3D" id="1.10.287.470">
    <property type="entry name" value="Helix hairpin bin"/>
    <property type="match status" value="1"/>
</dbReference>
<dbReference type="SUPFAM" id="SSF111369">
    <property type="entry name" value="HlyD-like secretion proteins"/>
    <property type="match status" value="1"/>
</dbReference>
<reference evidence="7 8" key="1">
    <citation type="journal article" date="2014" name="J Genomics">
        <title>Draft Genome Sequence of the Extremely Halophilic Phototrophic Purple Sulfur Bacterium Halorhodospira halochloris.</title>
        <authorList>
            <person name="Singh K.S."/>
            <person name="Kirksey J."/>
            <person name="Hoff W.D."/>
            <person name="Deole R."/>
        </authorList>
    </citation>
    <scope>NUCLEOTIDE SEQUENCE [LARGE SCALE GENOMIC DNA]</scope>
    <source>
        <strain evidence="7 8">A</strain>
    </source>
</reference>
<dbReference type="Pfam" id="PF25973">
    <property type="entry name" value="BSH_CzcB"/>
    <property type="match status" value="1"/>
</dbReference>
<keyword evidence="3" id="KW-0732">Signal</keyword>
<name>W8KP73_9GAMM</name>
<dbReference type="PANTHER" id="PTHR30469">
    <property type="entry name" value="MULTIDRUG RESISTANCE PROTEIN MDTA"/>
    <property type="match status" value="1"/>
</dbReference>
<proteinExistence type="inferred from homology"/>
<dbReference type="InterPro" id="IPR058647">
    <property type="entry name" value="BSH_CzcB-like"/>
</dbReference>
<evidence type="ECO:0000259" key="4">
    <source>
        <dbReference type="Pfam" id="PF25954"/>
    </source>
</evidence>
<dbReference type="Pfam" id="PF25954">
    <property type="entry name" value="Beta-barrel_RND_2"/>
    <property type="match status" value="1"/>
</dbReference>
<keyword evidence="2" id="KW-0175">Coiled coil</keyword>
<dbReference type="GO" id="GO:1990281">
    <property type="term" value="C:efflux pump complex"/>
    <property type="evidence" value="ECO:0007669"/>
    <property type="project" value="TreeGrafter"/>
</dbReference>
<evidence type="ECO:0000256" key="3">
    <source>
        <dbReference type="SAM" id="SignalP"/>
    </source>
</evidence>
<dbReference type="Pfam" id="PF25989">
    <property type="entry name" value="YknX_C"/>
    <property type="match status" value="1"/>
</dbReference>
<feature type="coiled-coil region" evidence="2">
    <location>
        <begin position="97"/>
        <end position="126"/>
    </location>
</feature>
<dbReference type="RefSeq" id="WP_025281202.1">
    <property type="nucleotide sequence ID" value="NZ_CP007268.1"/>
</dbReference>
<dbReference type="NCBIfam" id="TIGR01730">
    <property type="entry name" value="RND_mfp"/>
    <property type="match status" value="1"/>
</dbReference>
<gene>
    <name evidence="7" type="ORF">M911_06065</name>
</gene>
<dbReference type="PROSITE" id="PS51257">
    <property type="entry name" value="PROKAR_LIPOPROTEIN"/>
    <property type="match status" value="1"/>
</dbReference>
<dbReference type="EMBL" id="CP007268">
    <property type="protein sequence ID" value="AHK78807.1"/>
    <property type="molecule type" value="Genomic_DNA"/>
</dbReference>
<accession>W8KP73</accession>
<dbReference type="OrthoDB" id="5696526at2"/>
<evidence type="ECO:0000313" key="7">
    <source>
        <dbReference type="EMBL" id="AHK78807.1"/>
    </source>
</evidence>
<feature type="signal peptide" evidence="3">
    <location>
        <begin position="1"/>
        <end position="24"/>
    </location>
</feature>
<evidence type="ECO:0000313" key="8">
    <source>
        <dbReference type="Proteomes" id="UP000019442"/>
    </source>
</evidence>
<dbReference type="Proteomes" id="UP000019442">
    <property type="component" value="Chromosome"/>
</dbReference>
<feature type="domain" description="CzcB-like barrel-sandwich hybrid" evidence="5">
    <location>
        <begin position="68"/>
        <end position="192"/>
    </location>
</feature>
<feature type="domain" description="CusB-like beta-barrel" evidence="4">
    <location>
        <begin position="203"/>
        <end position="271"/>
    </location>
</feature>
<dbReference type="Gene3D" id="2.40.30.170">
    <property type="match status" value="1"/>
</dbReference>
<dbReference type="Gene3D" id="2.40.420.20">
    <property type="match status" value="1"/>
</dbReference>
<dbReference type="InterPro" id="IPR006143">
    <property type="entry name" value="RND_pump_MFP"/>
</dbReference>
<evidence type="ECO:0000256" key="1">
    <source>
        <dbReference type="ARBA" id="ARBA00009477"/>
    </source>
</evidence>
<dbReference type="Gene3D" id="2.40.50.100">
    <property type="match status" value="1"/>
</dbReference>
<keyword evidence="8" id="KW-1185">Reference proteome</keyword>
<dbReference type="PANTHER" id="PTHR30469:SF38">
    <property type="entry name" value="HLYD FAMILY SECRETION PROTEIN"/>
    <property type="match status" value="1"/>
</dbReference>
<dbReference type="InterPro" id="IPR058792">
    <property type="entry name" value="Beta-barrel_RND_2"/>
</dbReference>
<organism evidence="7 8">
    <name type="scientific">Ectothiorhodospira haloalkaliphila</name>
    <dbReference type="NCBI Taxonomy" id="421628"/>
    <lineage>
        <taxon>Bacteria</taxon>
        <taxon>Pseudomonadati</taxon>
        <taxon>Pseudomonadota</taxon>
        <taxon>Gammaproteobacteria</taxon>
        <taxon>Chromatiales</taxon>
        <taxon>Ectothiorhodospiraceae</taxon>
        <taxon>Ectothiorhodospira</taxon>
    </lineage>
</organism>
<evidence type="ECO:0000259" key="6">
    <source>
        <dbReference type="Pfam" id="PF25989"/>
    </source>
</evidence>
<dbReference type="GO" id="GO:0015562">
    <property type="term" value="F:efflux transmembrane transporter activity"/>
    <property type="evidence" value="ECO:0007669"/>
    <property type="project" value="TreeGrafter"/>
</dbReference>
<evidence type="ECO:0000256" key="2">
    <source>
        <dbReference type="SAM" id="Coils"/>
    </source>
</evidence>
<comment type="similarity">
    <text evidence="1">Belongs to the membrane fusion protein (MFP) (TC 8.A.1) family.</text>
</comment>
<dbReference type="HOGENOM" id="CLU_018816_1_4_6"/>
<feature type="chain" id="PRO_5004910798" evidence="3">
    <location>
        <begin position="25"/>
        <end position="353"/>
    </location>
</feature>
<sequence>MSLRLPSRLILLLLAAALWLTACGETNQGDHAEEAERGVPVAAAEVRTRDLSRSLTLSATIEPRVVIRLASRTQGTIDQVHVEAGDRVDRGDLLLELDLSEHRAELARARAQEEEAQLEYDRSQQLRGEGVVSDADFQRARVALQIHRSQRQLWETRIAYGRVMAPRDAVVTDRFVEPGEAVEAQDTLFELAAMDELVMRPGVSERDVVHLEVGQSLPITLDALPDETLEGRIRRIFPMAQPGSRLVTVEVALPADATGRGVRPGFLGRISTRVDARPEALAVPAAAIGEDDEGRYVYLIHDERLERRTIDIGVSRGQWTEVLEGLEDGDVILATNPIDMSEGTRVRIVGWRG</sequence>
<reference evidence="8" key="2">
    <citation type="submission" date="2014-02" db="EMBL/GenBank/DDBJ databases">
        <title>Draft Genome Sequence of extremely halophilic bacteria Halorhodospira halochloris.</title>
        <authorList>
            <person name="Singh K.S."/>
        </authorList>
    </citation>
    <scope>NUCLEOTIDE SEQUENCE [LARGE SCALE GENOMIC DNA]</scope>
    <source>
        <strain evidence="8">A</strain>
    </source>
</reference>
<dbReference type="InterPro" id="IPR058637">
    <property type="entry name" value="YknX-like_C"/>
</dbReference>
<dbReference type="AlphaFoldDB" id="W8KP73"/>